<dbReference type="Proteomes" id="UP000799640">
    <property type="component" value="Unassembled WGS sequence"/>
</dbReference>
<keyword evidence="6 8" id="KW-1133">Transmembrane helix</keyword>
<dbReference type="EMBL" id="ML996687">
    <property type="protein sequence ID" value="KAF2404997.1"/>
    <property type="molecule type" value="Genomic_DNA"/>
</dbReference>
<organism evidence="9 10">
    <name type="scientific">Trichodelitschia bisporula</name>
    <dbReference type="NCBI Taxonomy" id="703511"/>
    <lineage>
        <taxon>Eukaryota</taxon>
        <taxon>Fungi</taxon>
        <taxon>Dikarya</taxon>
        <taxon>Ascomycota</taxon>
        <taxon>Pezizomycotina</taxon>
        <taxon>Dothideomycetes</taxon>
        <taxon>Dothideomycetes incertae sedis</taxon>
        <taxon>Phaeotrichales</taxon>
        <taxon>Phaeotrichaceae</taxon>
        <taxon>Trichodelitschia</taxon>
    </lineage>
</organism>
<feature type="transmembrane region" description="Helical" evidence="8">
    <location>
        <begin position="77"/>
        <end position="97"/>
    </location>
</feature>
<keyword evidence="5 8" id="KW-0812">Transmembrane</keyword>
<sequence>MFTPVETALGALLLHQATTTLLFNNGSILGVSGFLRKLLGNRTFDAPGLFLLGMGAAYIPLRIFAPEHLPHYLPGAGATLHSALLALISGALTGWGTKSCNGCTSGHMLSGLSRLSPRSLVATATFFTTAFTTFHLAYPSLETPGCHSGHSSVPCYTPEYPSRRETVALVGLTAGAIGAVRTLPRALAGSVAPEKTTAVITGLTFGLGLLISGMADPAKVQGFFALGLRPFDASRWDPSLSLVILCGILPNLVAIQMSGGLEACKPAYCEGWNFPIAPGWDVDAKFLLGAVVFGISWGLSGVCPGPAVMRSVLQPLWGAEWLLGYWAGGVFLQ</sequence>
<evidence type="ECO:0000256" key="4">
    <source>
        <dbReference type="ARBA" id="ARBA00022519"/>
    </source>
</evidence>
<gene>
    <name evidence="9" type="ORF">EJ06DRAFT_525575</name>
</gene>
<evidence type="ECO:0000313" key="10">
    <source>
        <dbReference type="Proteomes" id="UP000799640"/>
    </source>
</evidence>
<comment type="subcellular location">
    <subcellularLocation>
        <location evidence="1">Cell inner membrane</location>
        <topology evidence="1">Multi-pass membrane protein</topology>
    </subcellularLocation>
</comment>
<dbReference type="GO" id="GO:0005886">
    <property type="term" value="C:plasma membrane"/>
    <property type="evidence" value="ECO:0007669"/>
    <property type="project" value="UniProtKB-SubCell"/>
</dbReference>
<proteinExistence type="predicted"/>
<accession>A0A6G1IAC4</accession>
<keyword evidence="2" id="KW-0813">Transport</keyword>
<evidence type="ECO:0000256" key="1">
    <source>
        <dbReference type="ARBA" id="ARBA00004429"/>
    </source>
</evidence>
<dbReference type="AlphaFoldDB" id="A0A6G1IAC4"/>
<dbReference type="OrthoDB" id="10254418at2759"/>
<name>A0A6G1IAC4_9PEZI</name>
<dbReference type="Pfam" id="PF04143">
    <property type="entry name" value="Sulf_transp"/>
    <property type="match status" value="1"/>
</dbReference>
<dbReference type="InterPro" id="IPR007272">
    <property type="entry name" value="Sulf_transp_TsuA/YedE"/>
</dbReference>
<evidence type="ECO:0000256" key="2">
    <source>
        <dbReference type="ARBA" id="ARBA00022448"/>
    </source>
</evidence>
<reference evidence="9" key="1">
    <citation type="journal article" date="2020" name="Stud. Mycol.">
        <title>101 Dothideomycetes genomes: a test case for predicting lifestyles and emergence of pathogens.</title>
        <authorList>
            <person name="Haridas S."/>
            <person name="Albert R."/>
            <person name="Binder M."/>
            <person name="Bloem J."/>
            <person name="Labutti K."/>
            <person name="Salamov A."/>
            <person name="Andreopoulos B."/>
            <person name="Baker S."/>
            <person name="Barry K."/>
            <person name="Bills G."/>
            <person name="Bluhm B."/>
            <person name="Cannon C."/>
            <person name="Castanera R."/>
            <person name="Culley D."/>
            <person name="Daum C."/>
            <person name="Ezra D."/>
            <person name="Gonzalez J."/>
            <person name="Henrissat B."/>
            <person name="Kuo A."/>
            <person name="Liang C."/>
            <person name="Lipzen A."/>
            <person name="Lutzoni F."/>
            <person name="Magnuson J."/>
            <person name="Mondo S."/>
            <person name="Nolan M."/>
            <person name="Ohm R."/>
            <person name="Pangilinan J."/>
            <person name="Park H.-J."/>
            <person name="Ramirez L."/>
            <person name="Alfaro M."/>
            <person name="Sun H."/>
            <person name="Tritt A."/>
            <person name="Yoshinaga Y."/>
            <person name="Zwiers L.-H."/>
            <person name="Turgeon B."/>
            <person name="Goodwin S."/>
            <person name="Spatafora J."/>
            <person name="Crous P."/>
            <person name="Grigoriev I."/>
        </authorList>
    </citation>
    <scope>NUCLEOTIDE SEQUENCE</scope>
    <source>
        <strain evidence="9">CBS 262.69</strain>
    </source>
</reference>
<keyword evidence="3" id="KW-1003">Cell membrane</keyword>
<feature type="transmembrane region" description="Helical" evidence="8">
    <location>
        <begin position="12"/>
        <end position="35"/>
    </location>
</feature>
<evidence type="ECO:0000313" key="9">
    <source>
        <dbReference type="EMBL" id="KAF2404997.1"/>
    </source>
</evidence>
<feature type="transmembrane region" description="Helical" evidence="8">
    <location>
        <begin position="47"/>
        <end position="65"/>
    </location>
</feature>
<keyword evidence="10" id="KW-1185">Reference proteome</keyword>
<evidence type="ECO:0000256" key="8">
    <source>
        <dbReference type="SAM" id="Phobius"/>
    </source>
</evidence>
<dbReference type="PANTHER" id="PTHR30574:SF1">
    <property type="entry name" value="SULPHUR TRANSPORT DOMAIN-CONTAINING PROTEIN"/>
    <property type="match status" value="1"/>
</dbReference>
<evidence type="ECO:0000256" key="7">
    <source>
        <dbReference type="ARBA" id="ARBA00023136"/>
    </source>
</evidence>
<dbReference type="Pfam" id="PF20398">
    <property type="entry name" value="DUF6691"/>
    <property type="match status" value="1"/>
</dbReference>
<protein>
    <submittedName>
        <fullName evidence="9">Uncharacterized protein</fullName>
    </submittedName>
</protein>
<evidence type="ECO:0000256" key="6">
    <source>
        <dbReference type="ARBA" id="ARBA00022989"/>
    </source>
</evidence>
<dbReference type="PANTHER" id="PTHR30574">
    <property type="entry name" value="INNER MEMBRANE PROTEIN YEDE"/>
    <property type="match status" value="1"/>
</dbReference>
<dbReference type="InterPro" id="IPR046513">
    <property type="entry name" value="DUF6691"/>
</dbReference>
<evidence type="ECO:0000256" key="3">
    <source>
        <dbReference type="ARBA" id="ARBA00022475"/>
    </source>
</evidence>
<evidence type="ECO:0000256" key="5">
    <source>
        <dbReference type="ARBA" id="ARBA00022692"/>
    </source>
</evidence>
<keyword evidence="7 8" id="KW-0472">Membrane</keyword>
<keyword evidence="4" id="KW-0997">Cell inner membrane</keyword>